<evidence type="ECO:0000256" key="4">
    <source>
        <dbReference type="ARBA" id="ARBA00023014"/>
    </source>
</evidence>
<dbReference type="EMBL" id="CYXM01000009">
    <property type="protein sequence ID" value="CUN10768.1"/>
    <property type="molecule type" value="Genomic_DNA"/>
</dbReference>
<dbReference type="OrthoDB" id="1994517at2"/>
<keyword evidence="3" id="KW-0408">Iron</keyword>
<dbReference type="SFLD" id="SFLDS00029">
    <property type="entry name" value="Radical_SAM"/>
    <property type="match status" value="1"/>
</dbReference>
<dbReference type="SFLD" id="SFLDG01067">
    <property type="entry name" value="SPASM/twitch_domain_containing"/>
    <property type="match status" value="1"/>
</dbReference>
<dbReference type="Proteomes" id="UP001197741">
    <property type="component" value="Unassembled WGS sequence"/>
</dbReference>
<dbReference type="PANTHER" id="PTHR43273:SF8">
    <property type="entry name" value="RADICAL SAM DOMAIN PROTEIN"/>
    <property type="match status" value="1"/>
</dbReference>
<reference evidence="9 11" key="2">
    <citation type="journal article" date="2019" name="Nat. Med.">
        <title>A library of human gut bacterial isolates paired with longitudinal multiomics data enables mechanistic microbiome research.</title>
        <authorList>
            <person name="Poyet M."/>
            <person name="Groussin M."/>
            <person name="Gibbons S.M."/>
            <person name="Avila-Pacheco J."/>
            <person name="Jiang X."/>
            <person name="Kearney S.M."/>
            <person name="Perrotta A.R."/>
            <person name="Berdy B."/>
            <person name="Zhao S."/>
            <person name="Lieberman T.D."/>
            <person name="Swanson P.K."/>
            <person name="Smith M."/>
            <person name="Roesemann S."/>
            <person name="Alexander J.E."/>
            <person name="Rich S.A."/>
            <person name="Livny J."/>
            <person name="Vlamakis H."/>
            <person name="Clish C."/>
            <person name="Bullock K."/>
            <person name="Deik A."/>
            <person name="Scott J."/>
            <person name="Pierce K.A."/>
            <person name="Xavier R.J."/>
            <person name="Alm E.J."/>
        </authorList>
    </citation>
    <scope>NUCLEOTIDE SEQUENCE [LARGE SCALE GENOMIC DNA]</scope>
    <source>
        <strain evidence="9 11">BIOML-A11</strain>
    </source>
</reference>
<evidence type="ECO:0000313" key="9">
    <source>
        <dbReference type="EMBL" id="MSC61665.1"/>
    </source>
</evidence>
<dbReference type="InterPro" id="IPR007197">
    <property type="entry name" value="rSAM"/>
</dbReference>
<name>A0A173UB79_9FIRM</name>
<dbReference type="GO" id="GO:0046872">
    <property type="term" value="F:metal ion binding"/>
    <property type="evidence" value="ECO:0007669"/>
    <property type="project" value="UniProtKB-KW"/>
</dbReference>
<evidence type="ECO:0000313" key="11">
    <source>
        <dbReference type="Proteomes" id="UP000479563"/>
    </source>
</evidence>
<protein>
    <submittedName>
        <fullName evidence="6">Anaerobic sulfatase-maturating enzyme</fullName>
        <ecNumber evidence="6">1.1.99.-</ecNumber>
    </submittedName>
    <submittedName>
        <fullName evidence="7">Cys-rich peptide radical SAM maturase CcpM</fullName>
    </submittedName>
</protein>
<dbReference type="InterPro" id="IPR058240">
    <property type="entry name" value="rSAM_sf"/>
</dbReference>
<dbReference type="AlphaFoldDB" id="A0A173UB79"/>
<dbReference type="GO" id="GO:0051536">
    <property type="term" value="F:iron-sulfur cluster binding"/>
    <property type="evidence" value="ECO:0007669"/>
    <property type="project" value="UniProtKB-KW"/>
</dbReference>
<evidence type="ECO:0000313" key="7">
    <source>
        <dbReference type="EMBL" id="MCB6939715.1"/>
    </source>
</evidence>
<dbReference type="SFLD" id="SFLDG01386">
    <property type="entry name" value="main_SPASM_domain-containing"/>
    <property type="match status" value="1"/>
</dbReference>
<dbReference type="EMBL" id="JAJCJK010000042">
    <property type="protein sequence ID" value="MCB6939715.1"/>
    <property type="molecule type" value="Genomic_DNA"/>
</dbReference>
<evidence type="ECO:0000256" key="3">
    <source>
        <dbReference type="ARBA" id="ARBA00023004"/>
    </source>
</evidence>
<dbReference type="Pfam" id="PF04055">
    <property type="entry name" value="Radical_SAM"/>
    <property type="match status" value="1"/>
</dbReference>
<dbReference type="SUPFAM" id="SSF102114">
    <property type="entry name" value="Radical SAM enzymes"/>
    <property type="match status" value="1"/>
</dbReference>
<dbReference type="InterPro" id="IPR023867">
    <property type="entry name" value="Sulphatase_maturase_rSAM"/>
</dbReference>
<dbReference type="InterPro" id="IPR024001">
    <property type="entry name" value="Cys-rich_pep_rSAM_mat_CcpM"/>
</dbReference>
<evidence type="ECO:0000256" key="1">
    <source>
        <dbReference type="ARBA" id="ARBA00022691"/>
    </source>
</evidence>
<evidence type="ECO:0000256" key="2">
    <source>
        <dbReference type="ARBA" id="ARBA00022723"/>
    </source>
</evidence>
<dbReference type="EC" id="1.1.99.-" evidence="6"/>
<evidence type="ECO:0000313" key="10">
    <source>
        <dbReference type="Proteomes" id="UP000095673"/>
    </source>
</evidence>
<accession>A0A173UB79</accession>
<evidence type="ECO:0000313" key="8">
    <source>
        <dbReference type="EMBL" id="MCB6962347.1"/>
    </source>
</evidence>
<dbReference type="SFLD" id="SFLDG01384">
    <property type="entry name" value="thioether_bond_formation_requi"/>
    <property type="match status" value="1"/>
</dbReference>
<dbReference type="PROSITE" id="PS51918">
    <property type="entry name" value="RADICAL_SAM"/>
    <property type="match status" value="1"/>
</dbReference>
<dbReference type="Proteomes" id="UP001197684">
    <property type="component" value="Unassembled WGS sequence"/>
</dbReference>
<dbReference type="PANTHER" id="PTHR43273">
    <property type="entry name" value="ANAEROBIC SULFATASE-MATURATING ENZYME HOMOLOG ASLB-RELATED"/>
    <property type="match status" value="1"/>
</dbReference>
<evidence type="ECO:0000313" key="6">
    <source>
        <dbReference type="EMBL" id="CUN10768.1"/>
    </source>
</evidence>
<dbReference type="EMBL" id="JAJCJQ010000050">
    <property type="protein sequence ID" value="MCB6962347.1"/>
    <property type="molecule type" value="Genomic_DNA"/>
</dbReference>
<keyword evidence="2" id="KW-0479">Metal-binding</keyword>
<feature type="domain" description="Radical SAM core" evidence="5">
    <location>
        <begin position="86"/>
        <end position="325"/>
    </location>
</feature>
<dbReference type="InterPro" id="IPR013785">
    <property type="entry name" value="Aldolase_TIM"/>
</dbReference>
<gene>
    <name evidence="6" type="primary">chuR_2</name>
    <name evidence="7" type="synonym">ccpM</name>
    <name evidence="6" type="ORF">ERS852580_02003</name>
    <name evidence="9" type="ORF">GKE07_16105</name>
    <name evidence="7" type="ORF">LIZ56_15120</name>
    <name evidence="8" type="ORF">LIZ82_15865</name>
</gene>
<dbReference type="Proteomes" id="UP000479563">
    <property type="component" value="Unassembled WGS sequence"/>
</dbReference>
<dbReference type="GO" id="GO:0016491">
    <property type="term" value="F:oxidoreductase activity"/>
    <property type="evidence" value="ECO:0007669"/>
    <property type="project" value="UniProtKB-KW"/>
</dbReference>
<dbReference type="NCBIfam" id="TIGR04068">
    <property type="entry name" value="rSAM_ocin_clost"/>
    <property type="match status" value="1"/>
</dbReference>
<dbReference type="CDD" id="cd01335">
    <property type="entry name" value="Radical_SAM"/>
    <property type="match status" value="1"/>
</dbReference>
<proteinExistence type="predicted"/>
<sequence>MKEKPFIHCFRTYNCCYFYDFNTNAIVRIPESVYVHLQHLEKGTANISECDADVNEILNRLTEQGFLSSHHWCKIEHPASRLLENYLEGSVQSLTLQVTQQCNLKCEYCPYSGGFYNRQHNNRKMSFEIAKKAIDFYFLHSFDIPDAQIGFYGGEPLIEFEMIRRIVEYCNNEYYGKKIRYFVTTNATLLTEEKLDFLMKNNFVLTISLDGPRQYHNKNRHRVDDTGSFDIVMENIKMVYRKYHDKKENIQFNCVIDPEADLKCINDFFIKEEALREYRVLFNSISREGIKEDDKFLPGDSYFEQYEYEVFKMMYSKYGKVKGIDVSNIVETYFWQIKTTYGDRKITGLHEEYSHPSGPCIPGVHKLFVDVLGNYYPCEKVCEESKDMIIGNVESGFDKSQVDKLLNIGKMTEVQCKNCWCAKYCFVCAVHLKQGQANNMAQKLDHCAKAKASVENDFIDYCILQEINGFDENITIL</sequence>
<reference evidence="7" key="3">
    <citation type="submission" date="2021-10" db="EMBL/GenBank/DDBJ databases">
        <title>Collection of gut derived symbiotic bacterial strains cultured from healthy donors.</title>
        <authorList>
            <person name="Lin H."/>
            <person name="Littmann E."/>
            <person name="Kohout C."/>
            <person name="Pamer E.G."/>
        </authorList>
    </citation>
    <scope>NUCLEOTIDE SEQUENCE</scope>
    <source>
        <strain evidence="8">DFI.7.28A</strain>
        <strain evidence="7">DFI.9.42</strain>
    </source>
</reference>
<keyword evidence="6" id="KW-0560">Oxidoreductase</keyword>
<evidence type="ECO:0000259" key="5">
    <source>
        <dbReference type="PROSITE" id="PS51918"/>
    </source>
</evidence>
<keyword evidence="4" id="KW-0411">Iron-sulfur</keyword>
<dbReference type="RefSeq" id="WP_070104299.1">
    <property type="nucleotide sequence ID" value="NZ_CYXM01000009.1"/>
</dbReference>
<keyword evidence="1" id="KW-0949">S-adenosyl-L-methionine</keyword>
<dbReference type="Proteomes" id="UP000095673">
    <property type="component" value="Unassembled WGS sequence"/>
</dbReference>
<organism evidence="6 10">
    <name type="scientific">Agathobacter rectalis</name>
    <dbReference type="NCBI Taxonomy" id="39491"/>
    <lineage>
        <taxon>Bacteria</taxon>
        <taxon>Bacillati</taxon>
        <taxon>Bacillota</taxon>
        <taxon>Clostridia</taxon>
        <taxon>Lachnospirales</taxon>
        <taxon>Lachnospiraceae</taxon>
        <taxon>Agathobacter</taxon>
    </lineage>
</organism>
<reference evidence="6 10" key="1">
    <citation type="submission" date="2015-09" db="EMBL/GenBank/DDBJ databases">
        <authorList>
            <consortium name="Pathogen Informatics"/>
        </authorList>
    </citation>
    <scope>NUCLEOTIDE SEQUENCE [LARGE SCALE GENOMIC DNA]</scope>
    <source>
        <strain evidence="6 10">2789STDY5834968</strain>
    </source>
</reference>
<dbReference type="EMBL" id="WKQP01000053">
    <property type="protein sequence ID" value="MSC61665.1"/>
    <property type="molecule type" value="Genomic_DNA"/>
</dbReference>
<dbReference type="Gene3D" id="3.20.20.70">
    <property type="entry name" value="Aldolase class I"/>
    <property type="match status" value="1"/>
</dbReference>